<comment type="subcellular location">
    <subcellularLocation>
        <location evidence="1">Cell inner membrane</location>
        <topology evidence="1">Multi-pass membrane protein</topology>
    </subcellularLocation>
</comment>
<evidence type="ECO:0000256" key="1">
    <source>
        <dbReference type="ARBA" id="ARBA00004429"/>
    </source>
</evidence>
<evidence type="ECO:0000256" key="3">
    <source>
        <dbReference type="ARBA" id="ARBA00022448"/>
    </source>
</evidence>
<organism evidence="13 14">
    <name type="scientific">Methanolobus profundi</name>
    <dbReference type="NCBI Taxonomy" id="487685"/>
    <lineage>
        <taxon>Archaea</taxon>
        <taxon>Methanobacteriati</taxon>
        <taxon>Methanobacteriota</taxon>
        <taxon>Stenosarchaea group</taxon>
        <taxon>Methanomicrobia</taxon>
        <taxon>Methanosarcinales</taxon>
        <taxon>Methanosarcinaceae</taxon>
        <taxon>Methanolobus</taxon>
    </lineage>
</organism>
<comment type="similarity">
    <text evidence="2">Belongs to the TrkH potassium transport family.</text>
</comment>
<evidence type="ECO:0000313" key="14">
    <source>
        <dbReference type="Proteomes" id="UP000198535"/>
    </source>
</evidence>
<dbReference type="InterPro" id="IPR004772">
    <property type="entry name" value="TrkH"/>
</dbReference>
<feature type="transmembrane region" description="Helical" evidence="12">
    <location>
        <begin position="134"/>
        <end position="154"/>
    </location>
</feature>
<keyword evidence="14" id="KW-1185">Reference proteome</keyword>
<dbReference type="NCBIfam" id="TIGR00933">
    <property type="entry name" value="2a38"/>
    <property type="match status" value="1"/>
</dbReference>
<dbReference type="Proteomes" id="UP000198535">
    <property type="component" value="Unassembled WGS sequence"/>
</dbReference>
<dbReference type="PANTHER" id="PTHR32024">
    <property type="entry name" value="TRK SYSTEM POTASSIUM UPTAKE PROTEIN TRKG-RELATED"/>
    <property type="match status" value="1"/>
</dbReference>
<reference evidence="14" key="1">
    <citation type="submission" date="2016-10" db="EMBL/GenBank/DDBJ databases">
        <authorList>
            <person name="Varghese N."/>
            <person name="Submissions S."/>
        </authorList>
    </citation>
    <scope>NUCLEOTIDE SEQUENCE [LARGE SCALE GENOMIC DNA]</scope>
    <source>
        <strain evidence="14">Mob M</strain>
    </source>
</reference>
<dbReference type="EMBL" id="FOUJ01000001">
    <property type="protein sequence ID" value="SFM31006.1"/>
    <property type="molecule type" value="Genomic_DNA"/>
</dbReference>
<feature type="transmembrane region" description="Helical" evidence="12">
    <location>
        <begin position="420"/>
        <end position="444"/>
    </location>
</feature>
<keyword evidence="11 12" id="KW-0472">Membrane</keyword>
<evidence type="ECO:0000256" key="4">
    <source>
        <dbReference type="ARBA" id="ARBA00022475"/>
    </source>
</evidence>
<proteinExistence type="inferred from homology"/>
<keyword evidence="8" id="KW-0630">Potassium</keyword>
<keyword evidence="6" id="KW-0633">Potassium transport</keyword>
<keyword evidence="9 12" id="KW-1133">Transmembrane helix</keyword>
<feature type="transmembrane region" description="Helical" evidence="12">
    <location>
        <begin position="237"/>
        <end position="255"/>
    </location>
</feature>
<evidence type="ECO:0000256" key="2">
    <source>
        <dbReference type="ARBA" id="ARBA00009137"/>
    </source>
</evidence>
<name>A0A1I4PTX2_9EURY</name>
<dbReference type="Pfam" id="PF02386">
    <property type="entry name" value="TrkH"/>
    <property type="match status" value="1"/>
</dbReference>
<sequence length="483" mass="53698">MDVIGLRSRVVLGVLGPVLWLLSGFLIIPMMVALYYGEPLHIFAIPLVSAVVIAYIFTLFFKRQKDEWNRKEGFFIVASTWLIAAVLYSLPYMFEGVPPINALFESMSGVTATGATALPDIESHSKSLLFWRGLTQWLGGMGIIMLFVAILPKLGVAGRQMFRAEVPGLQEEKLRPRIRETAKILWLVYIILSISEFIILKIVGLSTYDAITHTFTSISCSGFSPYANSIATFSDPLVEGIFVVFMFLGGANFALHYKTIYSDRKSLIKDQEFKFYFLIIVSATLVLVYELYRAEVYSITDAFRYSIFQVISILTTTGYASVDFDLWPDSPRFILFLLMFIGGCAGSTSGGVKVVRLLLLLKYAQKVLLNVIHPKAVIPIRFNNKKVPDDVIHSIVSFLVIYILIFAVSSTLLSMLGMDFITTLSASIATLGNVGPGLGLVGPMASFDNIPDPGKLILIANMWIGRLEVFTVIVLLTPAFWKH</sequence>
<feature type="transmembrane region" description="Helical" evidence="12">
    <location>
        <begin position="42"/>
        <end position="61"/>
    </location>
</feature>
<dbReference type="PIRSF" id="PIRSF006247">
    <property type="entry name" value="TrkH"/>
    <property type="match status" value="1"/>
</dbReference>
<feature type="transmembrane region" description="Helical" evidence="12">
    <location>
        <begin position="456"/>
        <end position="481"/>
    </location>
</feature>
<evidence type="ECO:0000256" key="12">
    <source>
        <dbReference type="SAM" id="Phobius"/>
    </source>
</evidence>
<keyword evidence="10" id="KW-0406">Ion transport</keyword>
<evidence type="ECO:0000256" key="8">
    <source>
        <dbReference type="ARBA" id="ARBA00022958"/>
    </source>
</evidence>
<dbReference type="AlphaFoldDB" id="A0A1I4PTX2"/>
<feature type="transmembrane region" description="Helical" evidence="12">
    <location>
        <begin position="391"/>
        <end position="413"/>
    </location>
</feature>
<feature type="transmembrane region" description="Helical" evidence="12">
    <location>
        <begin position="304"/>
        <end position="322"/>
    </location>
</feature>
<evidence type="ECO:0000256" key="11">
    <source>
        <dbReference type="ARBA" id="ARBA00023136"/>
    </source>
</evidence>
<evidence type="ECO:0000256" key="6">
    <source>
        <dbReference type="ARBA" id="ARBA00022538"/>
    </source>
</evidence>
<evidence type="ECO:0000256" key="7">
    <source>
        <dbReference type="ARBA" id="ARBA00022692"/>
    </source>
</evidence>
<feature type="transmembrane region" description="Helical" evidence="12">
    <location>
        <begin position="275"/>
        <end position="292"/>
    </location>
</feature>
<dbReference type="GO" id="GO:0015379">
    <property type="term" value="F:potassium:chloride symporter activity"/>
    <property type="evidence" value="ECO:0007669"/>
    <property type="project" value="InterPro"/>
</dbReference>
<accession>A0A1I4PTX2</accession>
<feature type="transmembrane region" description="Helical" evidence="12">
    <location>
        <begin position="334"/>
        <end position="359"/>
    </location>
</feature>
<gene>
    <name evidence="13" type="ORF">SAMN04488696_0882</name>
</gene>
<evidence type="ECO:0000313" key="13">
    <source>
        <dbReference type="EMBL" id="SFM31006.1"/>
    </source>
</evidence>
<dbReference type="GO" id="GO:0005886">
    <property type="term" value="C:plasma membrane"/>
    <property type="evidence" value="ECO:0007669"/>
    <property type="project" value="UniProtKB-SubCell"/>
</dbReference>
<keyword evidence="5" id="KW-0997">Cell inner membrane</keyword>
<feature type="transmembrane region" description="Helical" evidence="12">
    <location>
        <begin position="12"/>
        <end position="36"/>
    </location>
</feature>
<protein>
    <submittedName>
        <fullName evidence="13">Trk system potassium uptake protein TrkH</fullName>
    </submittedName>
</protein>
<keyword evidence="3" id="KW-0813">Transport</keyword>
<keyword evidence="7 12" id="KW-0812">Transmembrane</keyword>
<dbReference type="PANTHER" id="PTHR32024:SF2">
    <property type="entry name" value="TRK SYSTEM POTASSIUM UPTAKE PROTEIN TRKG-RELATED"/>
    <property type="match status" value="1"/>
</dbReference>
<dbReference type="STRING" id="487685.SAMN04488696_0882"/>
<feature type="transmembrane region" description="Helical" evidence="12">
    <location>
        <begin position="184"/>
        <end position="203"/>
    </location>
</feature>
<evidence type="ECO:0000256" key="5">
    <source>
        <dbReference type="ARBA" id="ARBA00022519"/>
    </source>
</evidence>
<evidence type="ECO:0000256" key="10">
    <source>
        <dbReference type="ARBA" id="ARBA00023065"/>
    </source>
</evidence>
<dbReference type="InterPro" id="IPR003445">
    <property type="entry name" value="Cat_transpt"/>
</dbReference>
<feature type="transmembrane region" description="Helical" evidence="12">
    <location>
        <begin position="73"/>
        <end position="94"/>
    </location>
</feature>
<keyword evidence="4" id="KW-1003">Cell membrane</keyword>
<evidence type="ECO:0000256" key="9">
    <source>
        <dbReference type="ARBA" id="ARBA00022989"/>
    </source>
</evidence>